<evidence type="ECO:0000313" key="1">
    <source>
        <dbReference type="EMBL" id="PQA71499.1"/>
    </source>
</evidence>
<evidence type="ECO:0000313" key="2">
    <source>
        <dbReference type="Proteomes" id="UP000238493"/>
    </source>
</evidence>
<dbReference type="AlphaFoldDB" id="A0A2S7IU25"/>
<comment type="caution">
    <text evidence="1">The sequence shown here is derived from an EMBL/GenBank/DDBJ whole genome shotgun (WGS) entry which is preliminary data.</text>
</comment>
<protein>
    <submittedName>
        <fullName evidence="1">Uncharacterized protein</fullName>
    </submittedName>
</protein>
<dbReference type="Gene3D" id="3.30.1490.240">
    <property type="entry name" value="RepB DNA-primase, N-terminal domain"/>
    <property type="match status" value="1"/>
</dbReference>
<dbReference type="Proteomes" id="UP000238493">
    <property type="component" value="Unassembled WGS sequence"/>
</dbReference>
<reference evidence="1 2" key="1">
    <citation type="submission" date="2018-02" db="EMBL/GenBank/DDBJ databases">
        <title>Draft genome sequence of Ochrobactrum oryzae found in Brazil.</title>
        <authorList>
            <person name="Cerdeira L."/>
            <person name="Andrade F."/>
            <person name="Zacariotto T."/>
            <person name="Barbosa B."/>
            <person name="Santos S."/>
            <person name="Cassetari V."/>
            <person name="Lincopan N."/>
        </authorList>
    </citation>
    <scope>NUCLEOTIDE SEQUENCE [LARGE SCALE GENOMIC DNA]</scope>
    <source>
        <strain evidence="1 2">OA447</strain>
    </source>
</reference>
<proteinExistence type="predicted"/>
<dbReference type="EMBL" id="PTRC01000162">
    <property type="protein sequence ID" value="PQA71499.1"/>
    <property type="molecule type" value="Genomic_DNA"/>
</dbReference>
<accession>A0A2S7IU25</accession>
<name>A0A2S7IU25_9HYPH</name>
<sequence length="58" mass="6660">MGCERFDIGVRDATTGQMMNREWSAAEVLQNTPWHKRMNAQGNDVYIRPAEQERHGLG</sequence>
<gene>
    <name evidence="1" type="ORF">C3731_21790</name>
</gene>
<feature type="non-terminal residue" evidence="1">
    <location>
        <position position="58"/>
    </location>
</feature>
<organism evidence="1 2">
    <name type="scientific">Brucella oryzae</name>
    <dbReference type="NCBI Taxonomy" id="335286"/>
    <lineage>
        <taxon>Bacteria</taxon>
        <taxon>Pseudomonadati</taxon>
        <taxon>Pseudomonadota</taxon>
        <taxon>Alphaproteobacteria</taxon>
        <taxon>Hyphomicrobiales</taxon>
        <taxon>Brucellaceae</taxon>
        <taxon>Brucella/Ochrobactrum group</taxon>
        <taxon>Brucella</taxon>
    </lineage>
</organism>
<keyword evidence="2" id="KW-1185">Reference proteome</keyword>